<dbReference type="InterPro" id="IPR001117">
    <property type="entry name" value="Cu-oxidase_2nd"/>
</dbReference>
<dbReference type="GO" id="GO:0016491">
    <property type="term" value="F:oxidoreductase activity"/>
    <property type="evidence" value="ECO:0007669"/>
    <property type="project" value="UniProtKB-KW"/>
</dbReference>
<protein>
    <submittedName>
        <fullName evidence="9">Uncharacterized protein</fullName>
    </submittedName>
</protein>
<dbReference type="GO" id="GO:0006826">
    <property type="term" value="P:iron ion transport"/>
    <property type="evidence" value="ECO:0007669"/>
    <property type="project" value="TreeGrafter"/>
</dbReference>
<dbReference type="PANTHER" id="PTHR11709">
    <property type="entry name" value="MULTI-COPPER OXIDASE"/>
    <property type="match status" value="1"/>
</dbReference>
<gene>
    <name evidence="9" type="primary">106086041</name>
</gene>
<evidence type="ECO:0000313" key="9">
    <source>
        <dbReference type="EnsemblMetazoa" id="SCAU008404-PA"/>
    </source>
</evidence>
<feature type="domain" description="Plastocyanin-like" evidence="8">
    <location>
        <begin position="106"/>
        <end position="209"/>
    </location>
</feature>
<dbReference type="PROSITE" id="PS00079">
    <property type="entry name" value="MULTICOPPER_OXIDASE1"/>
    <property type="match status" value="1"/>
</dbReference>
<dbReference type="InterPro" id="IPR008972">
    <property type="entry name" value="Cupredoxin"/>
</dbReference>
<evidence type="ECO:0000259" key="7">
    <source>
        <dbReference type="Pfam" id="PF07731"/>
    </source>
</evidence>
<dbReference type="VEuPathDB" id="VectorBase:SCAU008404"/>
<evidence type="ECO:0000256" key="1">
    <source>
        <dbReference type="ARBA" id="ARBA00010609"/>
    </source>
</evidence>
<dbReference type="GO" id="GO:0005507">
    <property type="term" value="F:copper ion binding"/>
    <property type="evidence" value="ECO:0007669"/>
    <property type="project" value="InterPro"/>
</dbReference>
<dbReference type="InterPro" id="IPR033138">
    <property type="entry name" value="Cu_oxidase_CS"/>
</dbReference>
<dbReference type="Proteomes" id="UP000095300">
    <property type="component" value="Unassembled WGS sequence"/>
</dbReference>
<dbReference type="Pfam" id="PF07732">
    <property type="entry name" value="Cu-oxidase_3"/>
    <property type="match status" value="1"/>
</dbReference>
<feature type="domain" description="Plastocyanin-like" evidence="6">
    <location>
        <begin position="237"/>
        <end position="358"/>
    </location>
</feature>
<dbReference type="EnsemblMetazoa" id="SCAU008404-RA">
    <property type="protein sequence ID" value="SCAU008404-PA"/>
    <property type="gene ID" value="SCAU008404"/>
</dbReference>
<dbReference type="KEGG" id="scac:106086041"/>
<feature type="domain" description="Plastocyanin-like" evidence="7">
    <location>
        <begin position="483"/>
        <end position="605"/>
    </location>
</feature>
<dbReference type="InterPro" id="IPR011706">
    <property type="entry name" value="Cu-oxidase_C"/>
</dbReference>
<dbReference type="SUPFAM" id="SSF49503">
    <property type="entry name" value="Cupredoxins"/>
    <property type="match status" value="3"/>
</dbReference>
<accession>A0A1I8PIU6</accession>
<dbReference type="CDD" id="cd13905">
    <property type="entry name" value="CuRO_3_tcLLC2_insect_like"/>
    <property type="match status" value="1"/>
</dbReference>
<name>A0A1I8PIU6_STOCA</name>
<dbReference type="FunFam" id="2.60.40.420:FF:000045">
    <property type="entry name" value="Laccase 2"/>
    <property type="match status" value="1"/>
</dbReference>
<evidence type="ECO:0000256" key="4">
    <source>
        <dbReference type="ARBA" id="ARBA00023008"/>
    </source>
</evidence>
<reference evidence="9" key="1">
    <citation type="submission" date="2020-05" db="UniProtKB">
        <authorList>
            <consortium name="EnsemblMetazoa"/>
        </authorList>
    </citation>
    <scope>IDENTIFICATION</scope>
    <source>
        <strain evidence="9">USDA</strain>
    </source>
</reference>
<dbReference type="Pfam" id="PF00394">
    <property type="entry name" value="Cu-oxidase"/>
    <property type="match status" value="1"/>
</dbReference>
<sequence>MRKSTTEDCWRLLLLMAVQVKYVQSFLHVSSQRGIFPNFHPVQLENDMYANFARHPCRRQCRAGASMTCYYKLYIHNYQMLGPECQQCLGNPNACADDHCIYGDGEPLPLQLVNYQFPGPAIEVCQNDVLIVDTYNNLTEDATLHWHGIIMKKTPWSDGVPYVTQYPIRPGDVYRVCFQVPLAGTHWYHSHVSLQRAMGVWGALIIRQSRRLDPHSHLFDVDDVEHALLLHDISSLTSPRNIVINGKGRNQHWPVDDARNHYFRMTVSPMRFYRIRIILNGVANCPVEISFDHHRFQVIATDGNDIEPVMADTLQMTSAERFDVIIYANNAPDTYWIRVHGIYECENITQYAILHYKGVPLTQLPEERPRRAKQQVVINALAQYVEKPEMVVITATNDNVNVTNIPTVELKALEPMPCPASAVYRKFYTSFGYILENGVYHLQVGNITFSAPKTSMLQSRHLYNESEVYCNQTSLKEADRDCRNSNCQCAHVIRVPANECIEMIVTNYMEETHPFHLHGYTFRVVGQGVFEDRADLYKVEEADRQGRLRRHSPHYKAVQKDTVQIPILGYIIIRFKSTNTGFWLLHCHIERHLLEGMAAVLKVGEDNEILRVTSANQCDVRALASNSGS</sequence>
<keyword evidence="2" id="KW-0479">Metal-binding</keyword>
<dbReference type="InterPro" id="IPR011707">
    <property type="entry name" value="Cu-oxidase-like_N"/>
</dbReference>
<dbReference type="GO" id="GO:0005886">
    <property type="term" value="C:plasma membrane"/>
    <property type="evidence" value="ECO:0007669"/>
    <property type="project" value="TreeGrafter"/>
</dbReference>
<evidence type="ECO:0000259" key="8">
    <source>
        <dbReference type="Pfam" id="PF07732"/>
    </source>
</evidence>
<comment type="similarity">
    <text evidence="1">Belongs to the multicopper oxidase family.</text>
</comment>
<dbReference type="Gene3D" id="2.60.40.420">
    <property type="entry name" value="Cupredoxins - blue copper proteins"/>
    <property type="match status" value="3"/>
</dbReference>
<dbReference type="InterPro" id="IPR045087">
    <property type="entry name" value="Cu-oxidase_fam"/>
</dbReference>
<dbReference type="OrthoDB" id="2121828at2759"/>
<dbReference type="CDD" id="cd13884">
    <property type="entry name" value="CuRO_2_tcLCC_insect_like"/>
    <property type="match status" value="1"/>
</dbReference>
<dbReference type="PROSITE" id="PS00080">
    <property type="entry name" value="MULTICOPPER_OXIDASE2"/>
    <property type="match status" value="1"/>
</dbReference>
<organism evidence="9 10">
    <name type="scientific">Stomoxys calcitrans</name>
    <name type="common">Stable fly</name>
    <name type="synonym">Conops calcitrans</name>
    <dbReference type="NCBI Taxonomy" id="35570"/>
    <lineage>
        <taxon>Eukaryota</taxon>
        <taxon>Metazoa</taxon>
        <taxon>Ecdysozoa</taxon>
        <taxon>Arthropoda</taxon>
        <taxon>Hexapoda</taxon>
        <taxon>Insecta</taxon>
        <taxon>Pterygota</taxon>
        <taxon>Neoptera</taxon>
        <taxon>Endopterygota</taxon>
        <taxon>Diptera</taxon>
        <taxon>Brachycera</taxon>
        <taxon>Muscomorpha</taxon>
        <taxon>Muscoidea</taxon>
        <taxon>Muscidae</taxon>
        <taxon>Stomoxys</taxon>
    </lineage>
</organism>
<feature type="signal peptide" evidence="5">
    <location>
        <begin position="1"/>
        <end position="25"/>
    </location>
</feature>
<evidence type="ECO:0000256" key="5">
    <source>
        <dbReference type="SAM" id="SignalP"/>
    </source>
</evidence>
<proteinExistence type="inferred from homology"/>
<evidence type="ECO:0000256" key="2">
    <source>
        <dbReference type="ARBA" id="ARBA00022723"/>
    </source>
</evidence>
<feature type="chain" id="PRO_5009326833" evidence="5">
    <location>
        <begin position="26"/>
        <end position="629"/>
    </location>
</feature>
<keyword evidence="10" id="KW-1185">Reference proteome</keyword>
<keyword evidence="3" id="KW-0560">Oxidoreductase</keyword>
<dbReference type="STRING" id="35570.A0A1I8PIU6"/>
<dbReference type="InterPro" id="IPR002355">
    <property type="entry name" value="Cu_oxidase_Cu_BS"/>
</dbReference>
<keyword evidence="5" id="KW-0732">Signal</keyword>
<evidence type="ECO:0000259" key="6">
    <source>
        <dbReference type="Pfam" id="PF00394"/>
    </source>
</evidence>
<evidence type="ECO:0000256" key="3">
    <source>
        <dbReference type="ARBA" id="ARBA00023002"/>
    </source>
</evidence>
<keyword evidence="4" id="KW-0186">Copper</keyword>
<evidence type="ECO:0000313" key="10">
    <source>
        <dbReference type="Proteomes" id="UP000095300"/>
    </source>
</evidence>
<dbReference type="AlphaFoldDB" id="A0A1I8PIU6"/>
<dbReference type="PANTHER" id="PTHR11709:SF394">
    <property type="entry name" value="FI03373P-RELATED"/>
    <property type="match status" value="1"/>
</dbReference>
<dbReference type="Pfam" id="PF07731">
    <property type="entry name" value="Cu-oxidase_2"/>
    <property type="match status" value="1"/>
</dbReference>